<comment type="caution">
    <text evidence="8">The sequence shown here is derived from an EMBL/GenBank/DDBJ whole genome shotgun (WGS) entry which is preliminary data.</text>
</comment>
<evidence type="ECO:0000256" key="5">
    <source>
        <dbReference type="ARBA" id="ARBA00023125"/>
    </source>
</evidence>
<dbReference type="InterPro" id="IPR006612">
    <property type="entry name" value="THAP_Znf"/>
</dbReference>
<dbReference type="Pfam" id="PF05485">
    <property type="entry name" value="THAP"/>
    <property type="match status" value="1"/>
</dbReference>
<evidence type="ECO:0000313" key="8">
    <source>
        <dbReference type="EMBL" id="KAK0140569.1"/>
    </source>
</evidence>
<dbReference type="EMBL" id="JAOPHQ010004056">
    <property type="protein sequence ID" value="KAK0140569.1"/>
    <property type="molecule type" value="Genomic_DNA"/>
</dbReference>
<dbReference type="PROSITE" id="PS50950">
    <property type="entry name" value="ZF_THAP"/>
    <property type="match status" value="1"/>
</dbReference>
<dbReference type="SMART" id="SM00980">
    <property type="entry name" value="THAP"/>
    <property type="match status" value="1"/>
</dbReference>
<evidence type="ECO:0000256" key="1">
    <source>
        <dbReference type="ARBA" id="ARBA00001968"/>
    </source>
</evidence>
<dbReference type="PANTHER" id="PTHR23080">
    <property type="entry name" value="THAP DOMAIN PROTEIN"/>
    <property type="match status" value="1"/>
</dbReference>
<dbReference type="InterPro" id="IPR027806">
    <property type="entry name" value="HARBI1_dom"/>
</dbReference>
<name>A0AA47MIB4_MERPO</name>
<accession>A0AA47MIB4</accession>
<reference evidence="8" key="1">
    <citation type="journal article" date="2023" name="Front. Mar. Sci.">
        <title>A new Merluccius polli reference genome to investigate the effects of global change in West African waters.</title>
        <authorList>
            <person name="Mateo J.L."/>
            <person name="Blanco-Fernandez C."/>
            <person name="Garcia-Vazquez E."/>
            <person name="Machado-Schiaffino G."/>
        </authorList>
    </citation>
    <scope>NUCLEOTIDE SEQUENCE</scope>
    <source>
        <strain evidence="8">C29</strain>
        <tissue evidence="8">Fin</tissue>
    </source>
</reference>
<organism evidence="8 9">
    <name type="scientific">Merluccius polli</name>
    <name type="common">Benguela hake</name>
    <name type="synonym">Merluccius cadenati</name>
    <dbReference type="NCBI Taxonomy" id="89951"/>
    <lineage>
        <taxon>Eukaryota</taxon>
        <taxon>Metazoa</taxon>
        <taxon>Chordata</taxon>
        <taxon>Craniata</taxon>
        <taxon>Vertebrata</taxon>
        <taxon>Euteleostomi</taxon>
        <taxon>Actinopterygii</taxon>
        <taxon>Neopterygii</taxon>
        <taxon>Teleostei</taxon>
        <taxon>Neoteleostei</taxon>
        <taxon>Acanthomorphata</taxon>
        <taxon>Zeiogadaria</taxon>
        <taxon>Gadariae</taxon>
        <taxon>Gadiformes</taxon>
        <taxon>Gadoidei</taxon>
        <taxon>Merlucciidae</taxon>
        <taxon>Merluccius</taxon>
    </lineage>
</organism>
<dbReference type="AlphaFoldDB" id="A0AA47MIB4"/>
<dbReference type="InterPro" id="IPR038441">
    <property type="entry name" value="THAP_Znf_sf"/>
</dbReference>
<dbReference type="GO" id="GO:0003677">
    <property type="term" value="F:DNA binding"/>
    <property type="evidence" value="ECO:0007669"/>
    <property type="project" value="UniProtKB-UniRule"/>
</dbReference>
<dbReference type="GO" id="GO:0008270">
    <property type="term" value="F:zinc ion binding"/>
    <property type="evidence" value="ECO:0007669"/>
    <property type="project" value="UniProtKB-KW"/>
</dbReference>
<evidence type="ECO:0000256" key="3">
    <source>
        <dbReference type="ARBA" id="ARBA00022771"/>
    </source>
</evidence>
<keyword evidence="5 6" id="KW-0238">DNA-binding</keyword>
<proteinExistence type="predicted"/>
<keyword evidence="2" id="KW-0479">Metal-binding</keyword>
<dbReference type="InterPro" id="IPR027805">
    <property type="entry name" value="Transposase_HTH_dom"/>
</dbReference>
<dbReference type="SMART" id="SM00692">
    <property type="entry name" value="DM3"/>
    <property type="match status" value="1"/>
</dbReference>
<sequence>MSVFRVKERRLAYQTVRTSSLHCCVPQCTNSSRYNKEISFHSFPVDAAIRAEWLSKIRRDRFTPTKNTQVCSRHFKETDVVVTGGGLKRLQKGAIPFLFTWNEFQLPTTRPSVWERCQRPESPTPDSDSASEMEIVAPDHDYCVVSETGVRATTADLVDANEALHQRIRELQLQVEGLQLRQRFGINRVMGSDDDVRFYTRFASRKYFMAFWALVENAVNNKMVRITSAKTASESSAISHSTKLPPIDELLLFLMYLSVGLPLRDLAERFSVHRSTASRMVSTWTHFLYTLLGSQRLWIPPEVVRAHLPPEFAAFPDTQVVLDCTEIFCQTPSSLLLQSEVFSTYKSHATFKAMIGMAPHGAITFVSGLYAGSMSDREIFKLSGIVNLLRPDMAIMVDKGFVVDNIAPCKVYRPAFLSKKQQMSQDDVRQTQSIARLRVHVERCIRRVKENKLFDREIPLSVCGSIEELFSVACFLVNYQNGPLVKAWATQQ</sequence>
<comment type="cofactor">
    <cofactor evidence="1">
        <name>a divalent metal cation</name>
        <dbReference type="ChEBI" id="CHEBI:60240"/>
    </cofactor>
</comment>
<dbReference type="SUPFAM" id="SSF57716">
    <property type="entry name" value="Glucocorticoid receptor-like (DNA-binding domain)"/>
    <property type="match status" value="1"/>
</dbReference>
<evidence type="ECO:0000259" key="7">
    <source>
        <dbReference type="PROSITE" id="PS50950"/>
    </source>
</evidence>
<evidence type="ECO:0000256" key="2">
    <source>
        <dbReference type="ARBA" id="ARBA00022723"/>
    </source>
</evidence>
<dbReference type="Gene3D" id="6.20.210.20">
    <property type="entry name" value="THAP domain"/>
    <property type="match status" value="1"/>
</dbReference>
<protein>
    <submittedName>
        <fullName evidence="8">THAP domain-containing protein 2</fullName>
    </submittedName>
</protein>
<gene>
    <name evidence="8" type="primary">THAP2_7</name>
    <name evidence="8" type="ORF">N1851_022448</name>
</gene>
<evidence type="ECO:0000256" key="6">
    <source>
        <dbReference type="PROSITE-ProRule" id="PRU00309"/>
    </source>
</evidence>
<feature type="domain" description="THAP-type" evidence="7">
    <location>
        <begin position="16"/>
        <end position="99"/>
    </location>
</feature>
<dbReference type="PANTHER" id="PTHR23080:SF133">
    <property type="entry name" value="SI:CH211-262I1.5-RELATED"/>
    <property type="match status" value="1"/>
</dbReference>
<dbReference type="Proteomes" id="UP001174136">
    <property type="component" value="Unassembled WGS sequence"/>
</dbReference>
<dbReference type="Pfam" id="PF13359">
    <property type="entry name" value="DDE_Tnp_4"/>
    <property type="match status" value="1"/>
</dbReference>
<keyword evidence="3 6" id="KW-0863">Zinc-finger</keyword>
<evidence type="ECO:0000313" key="9">
    <source>
        <dbReference type="Proteomes" id="UP001174136"/>
    </source>
</evidence>
<keyword evidence="4" id="KW-0862">Zinc</keyword>
<dbReference type="Pfam" id="PF13613">
    <property type="entry name" value="HTH_Tnp_4"/>
    <property type="match status" value="1"/>
</dbReference>
<keyword evidence="9" id="KW-1185">Reference proteome</keyword>
<evidence type="ECO:0000256" key="4">
    <source>
        <dbReference type="ARBA" id="ARBA00022833"/>
    </source>
</evidence>